<reference evidence="1 2" key="1">
    <citation type="submission" date="2016-11" db="EMBL/GenBank/DDBJ databases">
        <authorList>
            <person name="Manzoor S."/>
        </authorList>
    </citation>
    <scope>NUCLEOTIDE SEQUENCE [LARGE SCALE GENOMIC DNA]</scope>
    <source>
        <strain evidence="1">Clostridium ultunense strain Esp</strain>
    </source>
</reference>
<dbReference type="HOGENOM" id="CLU_039811_4_1_9"/>
<dbReference type="Proteomes" id="UP000245423">
    <property type="component" value="Chromosome 1"/>
</dbReference>
<dbReference type="RefSeq" id="WP_005583259.1">
    <property type="nucleotide sequence ID" value="NZ_LT669839.1"/>
</dbReference>
<gene>
    <name evidence="1" type="ORF">CUESP1_0093</name>
</gene>
<keyword evidence="2" id="KW-1185">Reference proteome</keyword>
<dbReference type="Pfam" id="PF07949">
    <property type="entry name" value="YbbR"/>
    <property type="match status" value="3"/>
</dbReference>
<proteinExistence type="predicted"/>
<dbReference type="PANTHER" id="PTHR37804">
    <property type="entry name" value="CDAA REGULATORY PROTEIN CDAR"/>
    <property type="match status" value="1"/>
</dbReference>
<dbReference type="InterPro" id="IPR012505">
    <property type="entry name" value="YbbR"/>
</dbReference>
<dbReference type="InterPro" id="IPR053154">
    <property type="entry name" value="c-di-AMP_regulator"/>
</dbReference>
<organism evidence="1 2">
    <name type="scientific">[Clostridium] ultunense Esp</name>
    <dbReference type="NCBI Taxonomy" id="1288971"/>
    <lineage>
        <taxon>Bacteria</taxon>
        <taxon>Bacillati</taxon>
        <taxon>Bacillota</taxon>
        <taxon>Tissierellia</taxon>
        <taxon>Tissierellales</taxon>
        <taxon>Tepidimicrobiaceae</taxon>
        <taxon>Schnuerera</taxon>
    </lineage>
</organism>
<evidence type="ECO:0000313" key="1">
    <source>
        <dbReference type="EMBL" id="SHD75492.1"/>
    </source>
</evidence>
<dbReference type="EMBL" id="LT669839">
    <property type="protein sequence ID" value="SHD75492.1"/>
    <property type="molecule type" value="Genomic_DNA"/>
</dbReference>
<dbReference type="PANTHER" id="PTHR37804:SF1">
    <property type="entry name" value="CDAA REGULATORY PROTEIN CDAR"/>
    <property type="match status" value="1"/>
</dbReference>
<accession>M1Z7J5</accession>
<dbReference type="Gene3D" id="2.170.120.40">
    <property type="entry name" value="YbbR-like domain"/>
    <property type="match status" value="2"/>
</dbReference>
<sequence length="405" mass="45463">MSKEKGNDLTLKIFALIIAIILWSYVMSEVNPPFTKEFRNINVDFINESALERQRLVVMEPKNVNIKVSISGRRSDVLQVSEKDIIAQVDLNGYSEGNKKVPVYVQVPSDVRIEDYSPKEILFRFDKILRKDSPVAVETQGNLPKGYILGTPEIKPQSVYIEGPRTWINSVAKVVAFVDVTDKTEDIKATVPIRVVDDEGNDVMGISKEQNVVDIFIPVYQRKSVPVELQTENQLPDNYEIVDIKINPSTIEIKGKKEDLVGVNSISTKPVDINSLIGNWNVPIELELPEGVSLVDPNKRVTITLNIDESGTRTFDYTLKDVEILNLDTELVIDEDELNKPFTITVKGSSSRVDQLSKEDIGLQLDLKDLGEGSHRVNIEVIAEEGMEVINILPESFNITLTTKE</sequence>
<evidence type="ECO:0000313" key="2">
    <source>
        <dbReference type="Proteomes" id="UP000245423"/>
    </source>
</evidence>
<dbReference type="AlphaFoldDB" id="M1Z7J5"/>
<name>M1Z7J5_9FIRM</name>
<protein>
    <submittedName>
        <fullName evidence="1">Putative YbbR family protein</fullName>
    </submittedName>
</protein>
<dbReference type="Gene3D" id="2.170.120.30">
    <property type="match status" value="2"/>
</dbReference>
<dbReference type="OrthoDB" id="2111604at2"/>